<comment type="caution">
    <text evidence="2">The sequence shown here is derived from an EMBL/GenBank/DDBJ whole genome shotgun (WGS) entry which is preliminary data.</text>
</comment>
<feature type="region of interest" description="Disordered" evidence="1">
    <location>
        <begin position="69"/>
        <end position="92"/>
    </location>
</feature>
<proteinExistence type="predicted"/>
<dbReference type="EMBL" id="JAMRXG010000006">
    <property type="protein sequence ID" value="MCM6774948.1"/>
    <property type="molecule type" value="Genomic_DNA"/>
</dbReference>
<organism evidence="2 3">
    <name type="scientific">Nocardia pulmonis</name>
    <dbReference type="NCBI Taxonomy" id="2951408"/>
    <lineage>
        <taxon>Bacteria</taxon>
        <taxon>Bacillati</taxon>
        <taxon>Actinomycetota</taxon>
        <taxon>Actinomycetes</taxon>
        <taxon>Mycobacteriales</taxon>
        <taxon>Nocardiaceae</taxon>
        <taxon>Nocardia</taxon>
    </lineage>
</organism>
<accession>A0A9X2E895</accession>
<evidence type="ECO:0000313" key="2">
    <source>
        <dbReference type="EMBL" id="MCM6774948.1"/>
    </source>
</evidence>
<evidence type="ECO:0000256" key="1">
    <source>
        <dbReference type="SAM" id="MobiDB-lite"/>
    </source>
</evidence>
<evidence type="ECO:0000313" key="3">
    <source>
        <dbReference type="Proteomes" id="UP001139157"/>
    </source>
</evidence>
<feature type="compositionally biased region" description="Low complexity" evidence="1">
    <location>
        <begin position="71"/>
        <end position="92"/>
    </location>
</feature>
<name>A0A9X2E895_9NOCA</name>
<dbReference type="Proteomes" id="UP001139157">
    <property type="component" value="Unassembled WGS sequence"/>
</dbReference>
<keyword evidence="3" id="KW-1185">Reference proteome</keyword>
<dbReference type="AlphaFoldDB" id="A0A9X2E895"/>
<dbReference type="RefSeq" id="WP_251912862.1">
    <property type="nucleotide sequence ID" value="NZ_JAMRXG010000006.1"/>
</dbReference>
<reference evidence="2" key="1">
    <citation type="submission" date="2022-06" db="EMBL/GenBank/DDBJ databases">
        <title>Novel species in genus nocardia.</title>
        <authorList>
            <person name="Li F."/>
        </authorList>
    </citation>
    <scope>NUCLEOTIDE SEQUENCE</scope>
    <source>
        <strain evidence="2">CDC141</strain>
    </source>
</reference>
<protein>
    <submittedName>
        <fullName evidence="2">Uncharacterized protein</fullName>
    </submittedName>
</protein>
<sequence length="92" mass="10146">MTDRLEYGARWLTTDGEIGVARRAPTTDPTVAVELVDKLREIQRRDGRTRDAHLVARRLDADGLPVDDWQAVARPPGARADARAAMNARTGP</sequence>
<gene>
    <name evidence="2" type="ORF">NDR86_15845</name>
</gene>